<feature type="compositionally biased region" description="Basic and acidic residues" evidence="6">
    <location>
        <begin position="841"/>
        <end position="851"/>
    </location>
</feature>
<dbReference type="GO" id="GO:0003777">
    <property type="term" value="F:microtubule motor activity"/>
    <property type="evidence" value="ECO:0007669"/>
    <property type="project" value="InterPro"/>
</dbReference>
<evidence type="ECO:0000313" key="9">
    <source>
        <dbReference type="Proteomes" id="UP000183832"/>
    </source>
</evidence>
<gene>
    <name evidence="8" type="ORF">CLUMA_CG006806</name>
</gene>
<dbReference type="PANTHER" id="PTHR21608">
    <property type="entry name" value="KINESIN-LIKE PROTEIN CG14535"/>
    <property type="match status" value="1"/>
</dbReference>
<feature type="compositionally biased region" description="Low complexity" evidence="6">
    <location>
        <begin position="828"/>
        <end position="840"/>
    </location>
</feature>
<dbReference type="AlphaFoldDB" id="A0A1J1HYU0"/>
<proteinExistence type="inferred from homology"/>
<feature type="region of interest" description="Disordered" evidence="6">
    <location>
        <begin position="253"/>
        <end position="291"/>
    </location>
</feature>
<evidence type="ECO:0000256" key="6">
    <source>
        <dbReference type="SAM" id="MobiDB-lite"/>
    </source>
</evidence>
<dbReference type="GO" id="GO:0008017">
    <property type="term" value="F:microtubule binding"/>
    <property type="evidence" value="ECO:0007669"/>
    <property type="project" value="InterPro"/>
</dbReference>
<dbReference type="EMBL" id="CVRI01000037">
    <property type="protein sequence ID" value="CRK93263.1"/>
    <property type="molecule type" value="Genomic_DNA"/>
</dbReference>
<feature type="region of interest" description="Disordered" evidence="6">
    <location>
        <begin position="777"/>
        <end position="863"/>
    </location>
</feature>
<accession>A0A1J1HYU0</accession>
<name>A0A1J1HYU0_9DIPT</name>
<keyword evidence="2" id="KW-0547">Nucleotide-binding</keyword>
<feature type="compositionally biased region" description="Polar residues" evidence="6">
    <location>
        <begin position="255"/>
        <end position="266"/>
    </location>
</feature>
<dbReference type="PANTHER" id="PTHR21608:SF7">
    <property type="entry name" value="KINESIN-LIKE PROTEIN CG14535"/>
    <property type="match status" value="1"/>
</dbReference>
<sequence length="920" mass="100244">MLKESDESPGMYLRDDFLGGPTELRAPTAERAALFLDAALAGRTSSIYEPALIFTLHVYQYSLAGKGGVAGGRSRLHLIDLGGCANRSGGLPLSGIGNVVLSILSGQRHTPNREHPLTPLLKDCLAPLTCHVAIIAHVTHSQTHTDSLTTIQLASRIHRLRRRKHRFPLSGDKSGGGGGNLQSGSSSGPDPSSSDFSADTVIYVGPCPDDATDNEHPPVFLPNLNSGDNRCAMNKVLKGSVVEKNVLCKSPIKKVNSQKPIQSPSHQKSDSLKRNQSKASHDNSSSQPLNDHTVYAQVVTANTTKIVGGALKHSSVSKGSNFPTPKNSPLRRNPSTTTHESPKRVSEEKWIDGPRVSRLKVAEARHLMREINHVKQCETWIDGPNIKSATTAVPTTSQGTSYGYMDSHKKTMIRQWVENQTSQIFQSTGTNTATTTTVQYHQFYKNQQQKLETSQQPKNDDDHSSISSKNEEFVNPLTAGLTNIPTGTVNFSESSIKTGLKQTTDYDQDVQSEKSMSHVSETRQSATGGGDVEEEDQDSGPSEGPPALPLIDPLSSREVSRHVSRESLCQNVMMMDCALQVSEDDIAKAMGGEHPLSALSNGDISVVSSFNVGDTFSECVIGDSARNQFDQLARLRELFTSQLAMAEVIPAFRIGDSGSVYSEPAFRFNTGPGSVCSEPVYRAPSPRCRDCRQSISRTPSQTSLPSLNGIVAIAGMEPYASLRHPDGASDPNIKKSLENCEAEEKIEIHIKENPLAELCETDLNDSVKTPLLLHTKPPPHLPLLPISTPEAYDSGHDSTPRASKHSGISRRAESGYHSVATVRDSDESSFSSSASRPNPNSKEKEKEKETSQKASKKKNRQDKSLCQWLRNPFTCTYPDTEGDLFVFDSVYKYQKNVMKYGKKFGSEINSSVNQSQHNLA</sequence>
<comment type="similarity">
    <text evidence="5">Belongs to the TRAFAC class myosin-kinesin ATPase superfamily. Kinesin family.</text>
</comment>
<keyword evidence="9" id="KW-1185">Reference proteome</keyword>
<feature type="compositionally biased region" description="Polar residues" evidence="6">
    <location>
        <begin position="517"/>
        <end position="526"/>
    </location>
</feature>
<dbReference type="InterPro" id="IPR027417">
    <property type="entry name" value="P-loop_NTPase"/>
</dbReference>
<protein>
    <submittedName>
        <fullName evidence="8">CLUMA_CG006806, isoform A</fullName>
    </submittedName>
</protein>
<keyword evidence="3" id="KW-0067">ATP-binding</keyword>
<dbReference type="InterPro" id="IPR001752">
    <property type="entry name" value="Kinesin_motor_dom"/>
</dbReference>
<evidence type="ECO:0000259" key="7">
    <source>
        <dbReference type="PROSITE" id="PS50067"/>
    </source>
</evidence>
<comment type="caution">
    <text evidence="5">Lacks conserved residue(s) required for the propagation of feature annotation.</text>
</comment>
<evidence type="ECO:0000256" key="3">
    <source>
        <dbReference type="ARBA" id="ARBA00022840"/>
    </source>
</evidence>
<feature type="compositionally biased region" description="Low complexity" evidence="6">
    <location>
        <begin position="182"/>
        <end position="195"/>
    </location>
</feature>
<comment type="subcellular location">
    <subcellularLocation>
        <location evidence="1">Cytoplasm</location>
        <location evidence="1">Cytoskeleton</location>
    </subcellularLocation>
</comment>
<reference evidence="8 9" key="1">
    <citation type="submission" date="2015-04" db="EMBL/GenBank/DDBJ databases">
        <authorList>
            <person name="Syromyatnikov M.Y."/>
            <person name="Popov V.N."/>
        </authorList>
    </citation>
    <scope>NUCLEOTIDE SEQUENCE [LARGE SCALE GENOMIC DNA]</scope>
</reference>
<feature type="compositionally biased region" description="Polar residues" evidence="6">
    <location>
        <begin position="447"/>
        <end position="457"/>
    </location>
</feature>
<feature type="region of interest" description="Disordered" evidence="6">
    <location>
        <begin position="503"/>
        <end position="553"/>
    </location>
</feature>
<dbReference type="OrthoDB" id="8862460at2759"/>
<feature type="region of interest" description="Disordered" evidence="6">
    <location>
        <begin position="166"/>
        <end position="227"/>
    </location>
</feature>
<dbReference type="SUPFAM" id="SSF52540">
    <property type="entry name" value="P-loop containing nucleoside triphosphate hydrolases"/>
    <property type="match status" value="1"/>
</dbReference>
<dbReference type="Gene3D" id="3.40.850.10">
    <property type="entry name" value="Kinesin motor domain"/>
    <property type="match status" value="1"/>
</dbReference>
<feature type="region of interest" description="Disordered" evidence="6">
    <location>
        <begin position="447"/>
        <end position="468"/>
    </location>
</feature>
<evidence type="ECO:0000256" key="2">
    <source>
        <dbReference type="ARBA" id="ARBA00022741"/>
    </source>
</evidence>
<organism evidence="8 9">
    <name type="scientific">Clunio marinus</name>
    <dbReference type="NCBI Taxonomy" id="568069"/>
    <lineage>
        <taxon>Eukaryota</taxon>
        <taxon>Metazoa</taxon>
        <taxon>Ecdysozoa</taxon>
        <taxon>Arthropoda</taxon>
        <taxon>Hexapoda</taxon>
        <taxon>Insecta</taxon>
        <taxon>Pterygota</taxon>
        <taxon>Neoptera</taxon>
        <taxon>Endopterygota</taxon>
        <taxon>Diptera</taxon>
        <taxon>Nematocera</taxon>
        <taxon>Chironomoidea</taxon>
        <taxon>Chironomidae</taxon>
        <taxon>Clunio</taxon>
    </lineage>
</organism>
<dbReference type="InterPro" id="IPR027640">
    <property type="entry name" value="Kinesin-like_fam"/>
</dbReference>
<feature type="compositionally biased region" description="Basic and acidic residues" evidence="6">
    <location>
        <begin position="458"/>
        <end position="468"/>
    </location>
</feature>
<keyword evidence="4" id="KW-0206">Cytoskeleton</keyword>
<dbReference type="GO" id="GO:0007018">
    <property type="term" value="P:microtubule-based movement"/>
    <property type="evidence" value="ECO:0007669"/>
    <property type="project" value="InterPro"/>
</dbReference>
<evidence type="ECO:0000256" key="5">
    <source>
        <dbReference type="PROSITE-ProRule" id="PRU00283"/>
    </source>
</evidence>
<feature type="region of interest" description="Disordered" evidence="6">
    <location>
        <begin position="312"/>
        <end position="347"/>
    </location>
</feature>
<dbReference type="GO" id="GO:0005524">
    <property type="term" value="F:ATP binding"/>
    <property type="evidence" value="ECO:0007669"/>
    <property type="project" value="UniProtKB-KW"/>
</dbReference>
<dbReference type="InterPro" id="IPR036961">
    <property type="entry name" value="Kinesin_motor_dom_sf"/>
</dbReference>
<feature type="compositionally biased region" description="Polar residues" evidence="6">
    <location>
        <begin position="314"/>
        <end position="327"/>
    </location>
</feature>
<evidence type="ECO:0000313" key="8">
    <source>
        <dbReference type="EMBL" id="CRK93263.1"/>
    </source>
</evidence>
<evidence type="ECO:0000256" key="1">
    <source>
        <dbReference type="ARBA" id="ARBA00004245"/>
    </source>
</evidence>
<keyword evidence="4" id="KW-0963">Cytoplasm</keyword>
<dbReference type="PROSITE" id="PS50067">
    <property type="entry name" value="KINESIN_MOTOR_2"/>
    <property type="match status" value="1"/>
</dbReference>
<dbReference type="Proteomes" id="UP000183832">
    <property type="component" value="Unassembled WGS sequence"/>
</dbReference>
<dbReference type="GO" id="GO:0015630">
    <property type="term" value="C:microtubule cytoskeleton"/>
    <property type="evidence" value="ECO:0007669"/>
    <property type="project" value="UniProtKB-ARBA"/>
</dbReference>
<evidence type="ECO:0000256" key="4">
    <source>
        <dbReference type="ARBA" id="ARBA00023212"/>
    </source>
</evidence>
<feature type="domain" description="Kinesin motor" evidence="7">
    <location>
        <begin position="1"/>
        <end position="160"/>
    </location>
</feature>
<dbReference type="STRING" id="568069.A0A1J1HYU0"/>